<feature type="region of interest" description="Disordered" evidence="5">
    <location>
        <begin position="298"/>
        <end position="320"/>
    </location>
</feature>
<dbReference type="InterPro" id="IPR015943">
    <property type="entry name" value="WD40/YVTN_repeat-like_dom_sf"/>
</dbReference>
<dbReference type="Proteomes" id="UP000054166">
    <property type="component" value="Unassembled WGS sequence"/>
</dbReference>
<dbReference type="InterPro" id="IPR051075">
    <property type="entry name" value="SCF_subunit_WD-repeat"/>
</dbReference>
<feature type="region of interest" description="Disordered" evidence="5">
    <location>
        <begin position="356"/>
        <end position="376"/>
    </location>
</feature>
<feature type="domain" description="F-box" evidence="6">
    <location>
        <begin position="93"/>
        <end position="140"/>
    </location>
</feature>
<dbReference type="STRING" id="765440.A0A0C3BUF0"/>
<gene>
    <name evidence="7" type="ORF">PILCRDRAFT_94782</name>
</gene>
<evidence type="ECO:0000256" key="1">
    <source>
        <dbReference type="ARBA" id="ARBA00022574"/>
    </source>
</evidence>
<dbReference type="PANTHER" id="PTHR19872">
    <property type="entry name" value="UBIQUITIN LIGASE SPECIFICITY FACTOR/HREP PROTEIN"/>
    <property type="match status" value="1"/>
</dbReference>
<accession>A0A0C3BUF0</accession>
<keyword evidence="8" id="KW-1185">Reference proteome</keyword>
<dbReference type="InParanoid" id="A0A0C3BUF0"/>
<evidence type="ECO:0000313" key="7">
    <source>
        <dbReference type="EMBL" id="KIM90143.1"/>
    </source>
</evidence>
<reference evidence="7 8" key="1">
    <citation type="submission" date="2014-04" db="EMBL/GenBank/DDBJ databases">
        <authorList>
            <consortium name="DOE Joint Genome Institute"/>
            <person name="Kuo A."/>
            <person name="Tarkka M."/>
            <person name="Buscot F."/>
            <person name="Kohler A."/>
            <person name="Nagy L.G."/>
            <person name="Floudas D."/>
            <person name="Copeland A."/>
            <person name="Barry K.W."/>
            <person name="Cichocki N."/>
            <person name="Veneault-Fourrey C."/>
            <person name="LaButti K."/>
            <person name="Lindquist E.A."/>
            <person name="Lipzen A."/>
            <person name="Lundell T."/>
            <person name="Morin E."/>
            <person name="Murat C."/>
            <person name="Sun H."/>
            <person name="Tunlid A."/>
            <person name="Henrissat B."/>
            <person name="Grigoriev I.V."/>
            <person name="Hibbett D.S."/>
            <person name="Martin F."/>
            <person name="Nordberg H.P."/>
            <person name="Cantor M.N."/>
            <person name="Hua S.X."/>
        </authorList>
    </citation>
    <scope>NUCLEOTIDE SEQUENCE [LARGE SCALE GENOMIC DNA]</scope>
    <source>
        <strain evidence="7 8">F 1598</strain>
    </source>
</reference>
<dbReference type="PRINTS" id="PR00320">
    <property type="entry name" value="GPROTEINBRPT"/>
</dbReference>
<dbReference type="Pfam" id="PF12937">
    <property type="entry name" value="F-box-like"/>
    <property type="match status" value="1"/>
</dbReference>
<reference evidence="8" key="2">
    <citation type="submission" date="2015-01" db="EMBL/GenBank/DDBJ databases">
        <title>Evolutionary Origins and Diversification of the Mycorrhizal Mutualists.</title>
        <authorList>
            <consortium name="DOE Joint Genome Institute"/>
            <consortium name="Mycorrhizal Genomics Consortium"/>
            <person name="Kohler A."/>
            <person name="Kuo A."/>
            <person name="Nagy L.G."/>
            <person name="Floudas D."/>
            <person name="Copeland A."/>
            <person name="Barry K.W."/>
            <person name="Cichocki N."/>
            <person name="Veneault-Fourrey C."/>
            <person name="LaButti K."/>
            <person name="Lindquist E.A."/>
            <person name="Lipzen A."/>
            <person name="Lundell T."/>
            <person name="Morin E."/>
            <person name="Murat C."/>
            <person name="Riley R."/>
            <person name="Ohm R."/>
            <person name="Sun H."/>
            <person name="Tunlid A."/>
            <person name="Henrissat B."/>
            <person name="Grigoriev I.V."/>
            <person name="Hibbett D.S."/>
            <person name="Martin F."/>
        </authorList>
    </citation>
    <scope>NUCLEOTIDE SEQUENCE [LARGE SCALE GENOMIC DNA]</scope>
    <source>
        <strain evidence="8">F 1598</strain>
    </source>
</reference>
<feature type="repeat" description="WD" evidence="4">
    <location>
        <begin position="509"/>
        <end position="548"/>
    </location>
</feature>
<evidence type="ECO:0000313" key="8">
    <source>
        <dbReference type="Proteomes" id="UP000054166"/>
    </source>
</evidence>
<feature type="compositionally biased region" description="Acidic residues" evidence="5">
    <location>
        <begin position="367"/>
        <end position="376"/>
    </location>
</feature>
<feature type="repeat" description="WD" evidence="4">
    <location>
        <begin position="589"/>
        <end position="628"/>
    </location>
</feature>
<evidence type="ECO:0000256" key="4">
    <source>
        <dbReference type="PROSITE-ProRule" id="PRU00221"/>
    </source>
</evidence>
<dbReference type="PANTHER" id="PTHR19872:SF9">
    <property type="entry name" value="UBIQUITIN-BINDING SDF UBIQUITIN LIGASE COMPLEX SUBUNIT"/>
    <property type="match status" value="1"/>
</dbReference>
<dbReference type="InterPro" id="IPR036047">
    <property type="entry name" value="F-box-like_dom_sf"/>
</dbReference>
<feature type="repeat" description="WD" evidence="4">
    <location>
        <begin position="403"/>
        <end position="426"/>
    </location>
</feature>
<dbReference type="SMART" id="SM00320">
    <property type="entry name" value="WD40"/>
    <property type="match status" value="7"/>
</dbReference>
<dbReference type="Gene3D" id="2.130.10.10">
    <property type="entry name" value="YVTN repeat-like/Quinoprotein amine dehydrogenase"/>
    <property type="match status" value="1"/>
</dbReference>
<dbReference type="PROSITE" id="PS50082">
    <property type="entry name" value="WD_REPEATS_2"/>
    <property type="match status" value="5"/>
</dbReference>
<dbReference type="InterPro" id="IPR036322">
    <property type="entry name" value="WD40_repeat_dom_sf"/>
</dbReference>
<organism evidence="7 8">
    <name type="scientific">Piloderma croceum (strain F 1598)</name>
    <dbReference type="NCBI Taxonomy" id="765440"/>
    <lineage>
        <taxon>Eukaryota</taxon>
        <taxon>Fungi</taxon>
        <taxon>Dikarya</taxon>
        <taxon>Basidiomycota</taxon>
        <taxon>Agaricomycotina</taxon>
        <taxon>Agaricomycetes</taxon>
        <taxon>Agaricomycetidae</taxon>
        <taxon>Atheliales</taxon>
        <taxon>Atheliaceae</taxon>
        <taxon>Piloderma</taxon>
    </lineage>
</organism>
<dbReference type="EMBL" id="KN832973">
    <property type="protein sequence ID" value="KIM90143.1"/>
    <property type="molecule type" value="Genomic_DNA"/>
</dbReference>
<dbReference type="PROSITE" id="PS50181">
    <property type="entry name" value="FBOX"/>
    <property type="match status" value="1"/>
</dbReference>
<dbReference type="InterPro" id="IPR020472">
    <property type="entry name" value="WD40_PAC1"/>
</dbReference>
<dbReference type="PROSITE" id="PS50294">
    <property type="entry name" value="WD_REPEATS_REGION"/>
    <property type="match status" value="4"/>
</dbReference>
<dbReference type="Pfam" id="PF00400">
    <property type="entry name" value="WD40"/>
    <property type="match status" value="4"/>
</dbReference>
<dbReference type="InterPro" id="IPR001680">
    <property type="entry name" value="WD40_rpt"/>
</dbReference>
<evidence type="ECO:0000256" key="5">
    <source>
        <dbReference type="SAM" id="MobiDB-lite"/>
    </source>
</evidence>
<dbReference type="SUPFAM" id="SSF50978">
    <property type="entry name" value="WD40 repeat-like"/>
    <property type="match status" value="1"/>
</dbReference>
<dbReference type="InterPro" id="IPR001810">
    <property type="entry name" value="F-box_dom"/>
</dbReference>
<proteinExistence type="predicted"/>
<evidence type="ECO:0000256" key="2">
    <source>
        <dbReference type="ARBA" id="ARBA00022737"/>
    </source>
</evidence>
<name>A0A0C3BUF0_PILCF</name>
<protein>
    <recommendedName>
        <fullName evidence="6">F-box domain-containing protein</fullName>
    </recommendedName>
</protein>
<feature type="repeat" description="WD" evidence="4">
    <location>
        <begin position="427"/>
        <end position="468"/>
    </location>
</feature>
<dbReference type="HOGENOM" id="CLU_000288_103_2_1"/>
<dbReference type="InterPro" id="IPR019775">
    <property type="entry name" value="WD40_repeat_CS"/>
</dbReference>
<keyword evidence="1 4" id="KW-0853">WD repeat</keyword>
<dbReference type="PROSITE" id="PS00678">
    <property type="entry name" value="WD_REPEATS_1"/>
    <property type="match status" value="3"/>
</dbReference>
<dbReference type="CDD" id="cd00200">
    <property type="entry name" value="WD40"/>
    <property type="match status" value="1"/>
</dbReference>
<dbReference type="OrthoDB" id="190105at2759"/>
<dbReference type="AlphaFoldDB" id="A0A0C3BUF0"/>
<dbReference type="Gene3D" id="1.20.1280.50">
    <property type="match status" value="1"/>
</dbReference>
<sequence length="670" mass="75304">MARGSSTLYVPIVSPPTPAPSPRLSMSSRPNLHPEAFFQGLTFDPAHNSRQEFASLSTAGSAARRQYLASLLNECTPSELLFISTTIAPLLKRDFLKELPMELSLYILCFVDAPRTLARASQVSRHWHTLLSDEWTWKRMCDFYYFDTDRCGMRHATDEDEEEPLVEMERFADYPLDPALQWLIAKNRKRQHQSTSKELLDKSFSYRRYFKYSYKTMMNWRRNGHLLRAHRVPVVNPDSGVITSVALDADWVVVGLTNSRIHVFSAKTGVLSRTLIGHELGVWAVNLVSRGGYWGDDAMGSRHKRKERKRRGKERRWNEDDSLSSRLAGISLPNGPPGVDHLVPPSLRAALGLEERSGQHVSNQEDGTGEAEETEEFLETDLDPGKRSDDCCATEGWGQPNALVVSGGCDKVLRVWDVKTGYCIYVLRGHTSTIRCIKVLHNRPTAVTGSRDSTLRVWDVQRGRMLRVLQGHQQSVRCLDVCGNKVVSGSYDTTLRLWNVDTGECLHVMRGHFHQIYSVVFDGVHIASGGLDTTVRVWNATNGHCIALLQGHTALVCQLQLGPGILATGGSDGRVITFSLATFTALQRIAAHDSSVTSLQFDRRFLVTGGNDGRVRLFETKTGNYVRELTEPCESVWKVVYRKDTCAIMCKRAGKTVMEIWSYKPKETEV</sequence>
<evidence type="ECO:0000259" key="6">
    <source>
        <dbReference type="PROSITE" id="PS50181"/>
    </source>
</evidence>
<dbReference type="SUPFAM" id="SSF81383">
    <property type="entry name" value="F-box domain"/>
    <property type="match status" value="1"/>
</dbReference>
<feature type="compositionally biased region" description="Basic residues" evidence="5">
    <location>
        <begin position="301"/>
        <end position="314"/>
    </location>
</feature>
<keyword evidence="3" id="KW-0833">Ubl conjugation pathway</keyword>
<evidence type="ECO:0000256" key="3">
    <source>
        <dbReference type="ARBA" id="ARBA00022786"/>
    </source>
</evidence>
<dbReference type="SMART" id="SM00256">
    <property type="entry name" value="FBOX"/>
    <property type="match status" value="1"/>
</dbReference>
<feature type="repeat" description="WD" evidence="4">
    <location>
        <begin position="469"/>
        <end position="508"/>
    </location>
</feature>
<keyword evidence="2" id="KW-0677">Repeat</keyword>